<evidence type="ECO:0000256" key="1">
    <source>
        <dbReference type="SAM" id="MobiDB-lite"/>
    </source>
</evidence>
<evidence type="ECO:0000313" key="2">
    <source>
        <dbReference type="EMBL" id="GEZ07199.1"/>
    </source>
</evidence>
<name>A0A699I248_TANCI</name>
<comment type="caution">
    <text evidence="2">The sequence shown here is derived from an EMBL/GenBank/DDBJ whole genome shotgun (WGS) entry which is preliminary data.</text>
</comment>
<sequence>MAEENVPAQAPTRTDEQILPHSAWLQIGKSNLLLDLQKMQNNPIFHVSVDILRNSNFFRAFTASSSVHAIYIQQFRNTMTYDAKTRVYSVQLDEQWFTLSVELLRKALEITSSIQLIPLNHLLLASLKKTTPLLIPYYWFTKLIIYYLGSKHNIHRRPESAVHVMGDDYLIGNLKFVPKGEKDKVFGMTIPKHLITEAIQQSPYYQQYLGKPSLKLSDEEEEVQHEPEPQDEKTYVDLERALKLSLDSSQPQGQIEDEDADLELALKMSLDSFQAQSQGPVRGATIHVEVQRVDKEQGEEALTTAKSEDKIEDSTEDQAGSDPGKDHEALARSDPEPMQMTESIEDQAGSGPRKGHEALARTNPKPMHKDFYTTAYPDVHKILKLRTDENVILEEPTSQSRTLSSMKNLDDTDNFGDDFLNDIPTENDQANTSTPLLSTTTTLAQQPPPPTQSSTYPELVARVVALERRNAELEHAFTVQHKTTKNLASRIITLENHGIQATIENYVCETIKEKVQIALRAPLLLSFRDISEAEMKEILHQRMFESGSYKSHSDHDILYNALELSMDRDHQDELREELPKSRKRRCDDQDPPPPSNDEDQDPPPPKDSEQNKKKRLDSDASTSTQPPAHISLS</sequence>
<dbReference type="PROSITE" id="PS50330">
    <property type="entry name" value="UIM"/>
    <property type="match status" value="1"/>
</dbReference>
<feature type="region of interest" description="Disordered" evidence="1">
    <location>
        <begin position="570"/>
        <end position="633"/>
    </location>
</feature>
<proteinExistence type="predicted"/>
<evidence type="ECO:0000313" key="3">
    <source>
        <dbReference type="EMBL" id="GEZ58266.1"/>
    </source>
</evidence>
<feature type="compositionally biased region" description="Polar residues" evidence="1">
    <location>
        <begin position="619"/>
        <end position="633"/>
    </location>
</feature>
<reference evidence="2" key="1">
    <citation type="journal article" date="2019" name="Sci. Rep.">
        <title>Draft genome of Tanacetum cinerariifolium, the natural source of mosquito coil.</title>
        <authorList>
            <person name="Yamashiro T."/>
            <person name="Shiraishi A."/>
            <person name="Satake H."/>
            <person name="Nakayama K."/>
        </authorList>
    </citation>
    <scope>NUCLEOTIDE SEQUENCE</scope>
</reference>
<feature type="compositionally biased region" description="Basic and acidic residues" evidence="1">
    <location>
        <begin position="570"/>
        <end position="588"/>
    </location>
</feature>
<feature type="compositionally biased region" description="Basic and acidic residues" evidence="1">
    <location>
        <begin position="323"/>
        <end position="335"/>
    </location>
</feature>
<organism evidence="2">
    <name type="scientific">Tanacetum cinerariifolium</name>
    <name type="common">Dalmatian daisy</name>
    <name type="synonym">Chrysanthemum cinerariifolium</name>
    <dbReference type="NCBI Taxonomy" id="118510"/>
    <lineage>
        <taxon>Eukaryota</taxon>
        <taxon>Viridiplantae</taxon>
        <taxon>Streptophyta</taxon>
        <taxon>Embryophyta</taxon>
        <taxon>Tracheophyta</taxon>
        <taxon>Spermatophyta</taxon>
        <taxon>Magnoliopsida</taxon>
        <taxon>eudicotyledons</taxon>
        <taxon>Gunneridae</taxon>
        <taxon>Pentapetalae</taxon>
        <taxon>asterids</taxon>
        <taxon>campanulids</taxon>
        <taxon>Asterales</taxon>
        <taxon>Asteraceae</taxon>
        <taxon>Asteroideae</taxon>
        <taxon>Anthemideae</taxon>
        <taxon>Anthemidinae</taxon>
        <taxon>Tanacetum</taxon>
    </lineage>
</organism>
<gene>
    <name evidence="2" type="ORF">Tci_479172</name>
    <name evidence="3" type="ORF">Tci_530239</name>
</gene>
<feature type="region of interest" description="Disordered" evidence="1">
    <location>
        <begin position="290"/>
        <end position="368"/>
    </location>
</feature>
<protein>
    <submittedName>
        <fullName evidence="2">E-beta-farnesene synthase</fullName>
    </submittedName>
</protein>
<dbReference type="EMBL" id="BKCJ010237943">
    <property type="protein sequence ID" value="GEZ07199.1"/>
    <property type="molecule type" value="Genomic_DNA"/>
</dbReference>
<dbReference type="EMBL" id="BKCJ010296674">
    <property type="protein sequence ID" value="GEZ58266.1"/>
    <property type="molecule type" value="Genomic_DNA"/>
</dbReference>
<accession>A0A699I248</accession>
<dbReference type="InterPro" id="IPR003903">
    <property type="entry name" value="UIM_dom"/>
</dbReference>
<dbReference type="AlphaFoldDB" id="A0A699I248"/>